<organism evidence="2 3">
    <name type="scientific">Salicibibacter cibi</name>
    <dbReference type="NCBI Taxonomy" id="2743001"/>
    <lineage>
        <taxon>Bacteria</taxon>
        <taxon>Bacillati</taxon>
        <taxon>Bacillota</taxon>
        <taxon>Bacilli</taxon>
        <taxon>Bacillales</taxon>
        <taxon>Bacillaceae</taxon>
        <taxon>Salicibibacter</taxon>
    </lineage>
</organism>
<dbReference type="EMBL" id="CP054706">
    <property type="protein sequence ID" value="QQK81397.1"/>
    <property type="molecule type" value="Genomic_DNA"/>
</dbReference>
<dbReference type="RefSeq" id="WP_200085826.1">
    <property type="nucleotide sequence ID" value="NZ_CP054706.1"/>
</dbReference>
<feature type="transmembrane region" description="Helical" evidence="1">
    <location>
        <begin position="93"/>
        <end position="113"/>
    </location>
</feature>
<accession>A0A7T6ZDH9</accession>
<evidence type="ECO:0008006" key="4">
    <source>
        <dbReference type="Google" id="ProtNLM"/>
    </source>
</evidence>
<feature type="transmembrane region" description="Helical" evidence="1">
    <location>
        <begin position="15"/>
        <end position="36"/>
    </location>
</feature>
<evidence type="ECO:0000313" key="2">
    <source>
        <dbReference type="EMBL" id="QQK81397.1"/>
    </source>
</evidence>
<gene>
    <name evidence="2" type="ORF">HUG20_16765</name>
</gene>
<keyword evidence="1" id="KW-0472">Membrane</keyword>
<evidence type="ECO:0000256" key="1">
    <source>
        <dbReference type="SAM" id="Phobius"/>
    </source>
</evidence>
<dbReference type="KEGG" id="scib:HUG20_16765"/>
<name>A0A7T6ZDH9_9BACI</name>
<dbReference type="Proteomes" id="UP000595349">
    <property type="component" value="Chromosome"/>
</dbReference>
<feature type="transmembrane region" description="Helical" evidence="1">
    <location>
        <begin position="192"/>
        <end position="218"/>
    </location>
</feature>
<keyword evidence="1" id="KW-1133">Transmembrane helix</keyword>
<evidence type="ECO:0000313" key="3">
    <source>
        <dbReference type="Proteomes" id="UP000595349"/>
    </source>
</evidence>
<keyword evidence="3" id="KW-1185">Reference proteome</keyword>
<feature type="transmembrane region" description="Helical" evidence="1">
    <location>
        <begin position="56"/>
        <end position="81"/>
    </location>
</feature>
<protein>
    <recommendedName>
        <fullName evidence="4">Glycerophosphoryl diester phosphodiesterase membrane domain-containing protein</fullName>
    </recommendedName>
</protein>
<feature type="transmembrane region" description="Helical" evidence="1">
    <location>
        <begin position="159"/>
        <end position="180"/>
    </location>
</feature>
<keyword evidence="1" id="KW-0812">Transmembrane</keyword>
<reference evidence="2 3" key="1">
    <citation type="submission" date="2020-06" db="EMBL/GenBank/DDBJ databases">
        <title>Genomic analysis of Salicibibacter sp. NKC21-4.</title>
        <authorList>
            <person name="Oh Y.J."/>
        </authorList>
    </citation>
    <scope>NUCLEOTIDE SEQUENCE [LARGE SCALE GENOMIC DNA]</scope>
    <source>
        <strain evidence="2 3">NKC21-4</strain>
    </source>
</reference>
<sequence>MDVVKDAFRLYNQNLINVLILSVVIVLPLYILEFFIRVGATQYFGINNLEVVGTFVTIVIAITILILAQLPFISMCATSLVHEKVKVSDSIKVFFKYLLPVIGSTILFIFVSIAGLFAFVLPGVFLLIMTVLHPYVAIIHNKHGRDLLRELLQWFRTSLVDVGIFVLMFISLNVFLTAILTFSTSLVTELPLAMTIMQLSVNILIIPLFVCVISIIYLNRHQESFEVYEAANF</sequence>
<feature type="transmembrane region" description="Helical" evidence="1">
    <location>
        <begin position="119"/>
        <end position="138"/>
    </location>
</feature>
<proteinExistence type="predicted"/>
<dbReference type="AlphaFoldDB" id="A0A7T6ZDH9"/>